<name>A0A2U3QIU8_9BACT</name>
<accession>A0A2U3QIU8</accession>
<dbReference type="SUPFAM" id="SSF102114">
    <property type="entry name" value="Radical SAM enzymes"/>
    <property type="match status" value="1"/>
</dbReference>
<dbReference type="SFLD" id="SFLDS00029">
    <property type="entry name" value="Radical_SAM"/>
    <property type="match status" value="1"/>
</dbReference>
<sequence length="311" mass="35162">MGRFRSFGAYMRQRFGATVYKVNVDAGFTCPNRDGTLGVRGCIYCNNDSFRPNSCRPTLSVSNQVATGIAHVEKRYGAHMFLVYFQPYTNTYAPVEQLEALFKEALAEPSVAGLAIGTRPDAIDSEKLDMLEALASKYFILIEYGLQSIYDKSLKFINRGHDYQTFLTALEMTRGRGINIGAHIIAGFPTETKTETLAMAEELSSLPIEFLKIHQLQVVKDTPLAELYMKDPFHVFEYREYLDFLADFIERLSPDIVLQRLFATAPDDILIAPLWGRNRHQILNDIEKNLEARGAYQGKKYKATVTPRSTA</sequence>
<organism evidence="8 9">
    <name type="scientific">Candidatus Sulfobium mesophilum</name>
    <dbReference type="NCBI Taxonomy" id="2016548"/>
    <lineage>
        <taxon>Bacteria</taxon>
        <taxon>Pseudomonadati</taxon>
        <taxon>Nitrospirota</taxon>
        <taxon>Nitrospiria</taxon>
        <taxon>Nitrospirales</taxon>
        <taxon>Nitrospiraceae</taxon>
        <taxon>Candidatus Sulfobium</taxon>
    </lineage>
</organism>
<dbReference type="InterPro" id="IPR005911">
    <property type="entry name" value="YhcC-like"/>
</dbReference>
<gene>
    <name evidence="8" type="ORF">NBG4_50055</name>
</gene>
<dbReference type="InterPro" id="IPR023404">
    <property type="entry name" value="rSAM_horseshoe"/>
</dbReference>
<evidence type="ECO:0000259" key="7">
    <source>
        <dbReference type="PROSITE" id="PS51918"/>
    </source>
</evidence>
<evidence type="ECO:0000256" key="4">
    <source>
        <dbReference type="ARBA" id="ARBA00022723"/>
    </source>
</evidence>
<protein>
    <submittedName>
        <fullName evidence="8">Radical SAM protein, family</fullName>
    </submittedName>
</protein>
<keyword evidence="3" id="KW-0949">S-adenosyl-L-methionine</keyword>
<dbReference type="GO" id="GO:0003824">
    <property type="term" value="F:catalytic activity"/>
    <property type="evidence" value="ECO:0007669"/>
    <property type="project" value="InterPro"/>
</dbReference>
<evidence type="ECO:0000256" key="1">
    <source>
        <dbReference type="ARBA" id="ARBA00001966"/>
    </source>
</evidence>
<keyword evidence="4" id="KW-0479">Metal-binding</keyword>
<evidence type="ECO:0000256" key="2">
    <source>
        <dbReference type="ARBA" id="ARBA00022485"/>
    </source>
</evidence>
<evidence type="ECO:0000256" key="6">
    <source>
        <dbReference type="ARBA" id="ARBA00023014"/>
    </source>
</evidence>
<keyword evidence="6" id="KW-0411">Iron-sulfur</keyword>
<feature type="domain" description="Radical SAM core" evidence="7">
    <location>
        <begin position="14"/>
        <end position="255"/>
    </location>
</feature>
<dbReference type="SMART" id="SM00729">
    <property type="entry name" value="Elp3"/>
    <property type="match status" value="1"/>
</dbReference>
<dbReference type="InterPro" id="IPR039661">
    <property type="entry name" value="ELP3"/>
</dbReference>
<proteinExistence type="predicted"/>
<dbReference type="NCBIfam" id="TIGR01212">
    <property type="entry name" value="TIGR01212 family radical SAM protein"/>
    <property type="match status" value="1"/>
</dbReference>
<dbReference type="GO" id="GO:0051539">
    <property type="term" value="F:4 iron, 4 sulfur cluster binding"/>
    <property type="evidence" value="ECO:0007669"/>
    <property type="project" value="UniProtKB-KW"/>
</dbReference>
<keyword evidence="9" id="KW-1185">Reference proteome</keyword>
<evidence type="ECO:0000256" key="5">
    <source>
        <dbReference type="ARBA" id="ARBA00023004"/>
    </source>
</evidence>
<dbReference type="InterPro" id="IPR032432">
    <property type="entry name" value="Radical_SAM_C"/>
</dbReference>
<keyword evidence="5" id="KW-0408">Iron</keyword>
<evidence type="ECO:0000313" key="9">
    <source>
        <dbReference type="Proteomes" id="UP000245125"/>
    </source>
</evidence>
<reference evidence="9" key="1">
    <citation type="submission" date="2018-03" db="EMBL/GenBank/DDBJ databases">
        <authorList>
            <person name="Zecchin S."/>
        </authorList>
    </citation>
    <scope>NUCLEOTIDE SEQUENCE [LARGE SCALE GENOMIC DNA]</scope>
</reference>
<dbReference type="Proteomes" id="UP000245125">
    <property type="component" value="Unassembled WGS sequence"/>
</dbReference>
<dbReference type="Pfam" id="PF16199">
    <property type="entry name" value="Radical_SAM_C"/>
    <property type="match status" value="1"/>
</dbReference>
<dbReference type="OrthoDB" id="9801689at2"/>
<dbReference type="GO" id="GO:0046872">
    <property type="term" value="F:metal ion binding"/>
    <property type="evidence" value="ECO:0007669"/>
    <property type="project" value="UniProtKB-KW"/>
</dbReference>
<dbReference type="PANTHER" id="PTHR11135">
    <property type="entry name" value="HISTONE ACETYLTRANSFERASE-RELATED"/>
    <property type="match status" value="1"/>
</dbReference>
<dbReference type="AlphaFoldDB" id="A0A2U3QIU8"/>
<dbReference type="CDD" id="cd01335">
    <property type="entry name" value="Radical_SAM"/>
    <property type="match status" value="1"/>
</dbReference>
<evidence type="ECO:0000313" key="8">
    <source>
        <dbReference type="EMBL" id="SPQ01323.1"/>
    </source>
</evidence>
<dbReference type="PROSITE" id="PS51918">
    <property type="entry name" value="RADICAL_SAM"/>
    <property type="match status" value="1"/>
</dbReference>
<dbReference type="EMBL" id="OUUY01000097">
    <property type="protein sequence ID" value="SPQ01323.1"/>
    <property type="molecule type" value="Genomic_DNA"/>
</dbReference>
<dbReference type="PANTHER" id="PTHR11135:SF1">
    <property type="entry name" value="PROTEIN YHCC"/>
    <property type="match status" value="1"/>
</dbReference>
<dbReference type="SFLD" id="SFLDG01086">
    <property type="entry name" value="elongater_protein-like"/>
    <property type="match status" value="1"/>
</dbReference>
<keyword evidence="2" id="KW-0004">4Fe-4S</keyword>
<dbReference type="SFLD" id="SFLDG01091">
    <property type="entry name" value="uncharacterized_CHP01210-like"/>
    <property type="match status" value="1"/>
</dbReference>
<dbReference type="InterPro" id="IPR006638">
    <property type="entry name" value="Elp3/MiaA/NifB-like_rSAM"/>
</dbReference>
<dbReference type="InterPro" id="IPR058240">
    <property type="entry name" value="rSAM_sf"/>
</dbReference>
<evidence type="ECO:0000256" key="3">
    <source>
        <dbReference type="ARBA" id="ARBA00022691"/>
    </source>
</evidence>
<comment type="cofactor">
    <cofactor evidence="1">
        <name>[4Fe-4S] cluster</name>
        <dbReference type="ChEBI" id="CHEBI:49883"/>
    </cofactor>
</comment>
<dbReference type="Pfam" id="PF04055">
    <property type="entry name" value="Radical_SAM"/>
    <property type="match status" value="1"/>
</dbReference>
<dbReference type="Gene3D" id="3.80.30.20">
    <property type="entry name" value="tm_1862 like domain"/>
    <property type="match status" value="1"/>
</dbReference>
<dbReference type="InterPro" id="IPR007197">
    <property type="entry name" value="rSAM"/>
</dbReference>